<proteinExistence type="predicted"/>
<feature type="region of interest" description="Disordered" evidence="1">
    <location>
        <begin position="527"/>
        <end position="560"/>
    </location>
</feature>
<dbReference type="EMBL" id="MK500590">
    <property type="protein sequence ID" value="QBK93111.1"/>
    <property type="molecule type" value="Genomic_DNA"/>
</dbReference>
<organism evidence="2">
    <name type="scientific">Pithovirus LCPAC403</name>
    <dbReference type="NCBI Taxonomy" id="2506596"/>
    <lineage>
        <taxon>Viruses</taxon>
        <taxon>Pithoviruses</taxon>
    </lineage>
</organism>
<reference evidence="2" key="1">
    <citation type="journal article" date="2019" name="MBio">
        <title>Virus Genomes from Deep Sea Sediments Expand the Ocean Megavirome and Support Independent Origins of Viral Gigantism.</title>
        <authorList>
            <person name="Backstrom D."/>
            <person name="Yutin N."/>
            <person name="Jorgensen S.L."/>
            <person name="Dharamshi J."/>
            <person name="Homa F."/>
            <person name="Zaremba-Niedwiedzka K."/>
            <person name="Spang A."/>
            <person name="Wolf Y.I."/>
            <person name="Koonin E.V."/>
            <person name="Ettema T.J."/>
        </authorList>
    </citation>
    <scope>NUCLEOTIDE SEQUENCE</scope>
</reference>
<name>A0A481ZEU7_9VIRU</name>
<accession>A0A481ZEU7</accession>
<feature type="region of interest" description="Disordered" evidence="1">
    <location>
        <begin position="1"/>
        <end position="150"/>
    </location>
</feature>
<evidence type="ECO:0000256" key="1">
    <source>
        <dbReference type="SAM" id="MobiDB-lite"/>
    </source>
</evidence>
<feature type="compositionally biased region" description="Low complexity" evidence="1">
    <location>
        <begin position="65"/>
        <end position="110"/>
    </location>
</feature>
<feature type="compositionally biased region" description="Basic and acidic residues" evidence="1">
    <location>
        <begin position="527"/>
        <end position="538"/>
    </location>
</feature>
<protein>
    <submittedName>
        <fullName evidence="2">Uncharacterized protein</fullName>
    </submittedName>
</protein>
<sequence length="560" mass="62801">MSSPKVPPRSSFKSRSRLRALPQITKHVVEPSTSSFKSRSRLRAPPQITKPVVRPSTSNFPSKPKSAFLSTSTFSSKSKSNFPSKPKSTFSSKPKSAFFSKSTFPSKPKLTFPPQITKPVVGPSTSNFPSKPKHAFPSKPKPSVVEPKEEISKPVFQSRFSFVRPKSKPRVSPQITESVVRLSTSRFVRPKSKPRALKSSFIGRSKPSVAEPKEEISKPVFRSRPKVIKPSKFPGPIVEIPGIPSVAEPEKKISKPVFQSSFRSQLRKPPSQPFKEIDVPFIVPPLELPHTASFEEDAKPTSIPRVEAIVEMPGIPVEVSAVEEEIKLPIVEEPKPRFSKFSGLKVKPISRGGFHASIVQAPQQREKIPKAPREKEDASKIQILEMRISSDIPHIGTFQPHRIGQEKSTALPVSGAPLNKPTLDFKERKVDFSSFNIEPINIPILEDESLFAKNVRITKNLNTLELPIFSTKVKRKTALPRLKGVIKTEKKEEDYYPDMSKVNTKKRGKNTYTMPVLRMYIDRFSEIDPKTGEKEKPSKGKKQSLVDQLTRIMKNRQGES</sequence>
<evidence type="ECO:0000313" key="2">
    <source>
        <dbReference type="EMBL" id="QBK93111.1"/>
    </source>
</evidence>
<gene>
    <name evidence="2" type="ORF">LCPAC403_02450</name>
</gene>